<reference evidence="1 2" key="1">
    <citation type="journal article" date="2014" name="BMC Genomics">
        <title>Genome sequencing of four Aureobasidium pullulans varieties: biotechnological potential, stress tolerance, and description of new species.</title>
        <authorList>
            <person name="Gostin Ar C."/>
            <person name="Ohm R.A."/>
            <person name="Kogej T."/>
            <person name="Sonjak S."/>
            <person name="Turk M."/>
            <person name="Zajc J."/>
            <person name="Zalar P."/>
            <person name="Grube M."/>
            <person name="Sun H."/>
            <person name="Han J."/>
            <person name="Sharma A."/>
            <person name="Chiniquy J."/>
            <person name="Ngan C.Y."/>
            <person name="Lipzen A."/>
            <person name="Barry K."/>
            <person name="Grigoriev I.V."/>
            <person name="Gunde-Cimerman N."/>
        </authorList>
    </citation>
    <scope>NUCLEOTIDE SEQUENCE [LARGE SCALE GENOMIC DNA]</scope>
    <source>
        <strain evidence="1 2">EXF-2481</strain>
    </source>
</reference>
<sequence length="111" mass="11925">MALQVAEGSKASGGEATFIQADVSSQEAVRKLHQEAVVIYGGLDAAVNNAGIFTDSARIGDCSTEKFNDMMDVNVFGLFWCMQEQIRIMLTQKSGHMVNLASIAGLHGIPY</sequence>
<accession>A0A074YPG1</accession>
<dbReference type="OrthoDB" id="1669814at2759"/>
<dbReference type="PANTHER" id="PTHR42820:SF1">
    <property type="entry name" value="SHORT-CHAIN DEHYDROGENASE_REDUCTASE FAMILY PROTEIN"/>
    <property type="match status" value="1"/>
</dbReference>
<evidence type="ECO:0000313" key="1">
    <source>
        <dbReference type="EMBL" id="KEQ95972.1"/>
    </source>
</evidence>
<proteinExistence type="predicted"/>
<dbReference type="Proteomes" id="UP000030641">
    <property type="component" value="Unassembled WGS sequence"/>
</dbReference>
<name>A0A074YPG1_AURSE</name>
<dbReference type="InterPro" id="IPR002347">
    <property type="entry name" value="SDR_fam"/>
</dbReference>
<dbReference type="GeneID" id="25371506"/>
<dbReference type="HOGENOM" id="CLU_2157885_0_0_1"/>
<dbReference type="STRING" id="1043005.A0A074YPG1"/>
<protein>
    <submittedName>
        <fullName evidence="1">Uncharacterized protein</fullName>
    </submittedName>
</protein>
<dbReference type="Pfam" id="PF00106">
    <property type="entry name" value="adh_short"/>
    <property type="match status" value="1"/>
</dbReference>
<keyword evidence="2" id="KW-1185">Reference proteome</keyword>
<dbReference type="EMBL" id="KL584757">
    <property type="protein sequence ID" value="KEQ95972.1"/>
    <property type="molecule type" value="Genomic_DNA"/>
</dbReference>
<organism evidence="1 2">
    <name type="scientific">Aureobasidium subglaciale (strain EXF-2481)</name>
    <name type="common">Aureobasidium pullulans var. subglaciale</name>
    <dbReference type="NCBI Taxonomy" id="1043005"/>
    <lineage>
        <taxon>Eukaryota</taxon>
        <taxon>Fungi</taxon>
        <taxon>Dikarya</taxon>
        <taxon>Ascomycota</taxon>
        <taxon>Pezizomycotina</taxon>
        <taxon>Dothideomycetes</taxon>
        <taxon>Dothideomycetidae</taxon>
        <taxon>Dothideales</taxon>
        <taxon>Saccotheciaceae</taxon>
        <taxon>Aureobasidium</taxon>
    </lineage>
</organism>
<evidence type="ECO:0000313" key="2">
    <source>
        <dbReference type="Proteomes" id="UP000030641"/>
    </source>
</evidence>
<dbReference type="CDD" id="cd05233">
    <property type="entry name" value="SDR_c"/>
    <property type="match status" value="1"/>
</dbReference>
<dbReference type="InterPro" id="IPR036291">
    <property type="entry name" value="NAD(P)-bd_dom_sf"/>
</dbReference>
<dbReference type="PANTHER" id="PTHR42820">
    <property type="entry name" value="SHORT-CHAIN DEHYDROGENASE REDUCTASE"/>
    <property type="match status" value="1"/>
</dbReference>
<dbReference type="PRINTS" id="PR00081">
    <property type="entry name" value="GDHRDH"/>
</dbReference>
<gene>
    <name evidence="1" type="ORF">AUEXF2481DRAFT_79121</name>
</gene>
<dbReference type="SUPFAM" id="SSF51735">
    <property type="entry name" value="NAD(P)-binding Rossmann-fold domains"/>
    <property type="match status" value="1"/>
</dbReference>
<dbReference type="RefSeq" id="XP_013344672.1">
    <property type="nucleotide sequence ID" value="XM_013489218.1"/>
</dbReference>
<dbReference type="AlphaFoldDB" id="A0A074YPG1"/>
<dbReference type="Gene3D" id="3.40.50.720">
    <property type="entry name" value="NAD(P)-binding Rossmann-like Domain"/>
    <property type="match status" value="1"/>
</dbReference>
<dbReference type="InParanoid" id="A0A074YPG1"/>